<name>H2Y227_CIOIN</name>
<dbReference type="EMBL" id="EAAA01001382">
    <property type="status" value="NOT_ANNOTATED_CDS"/>
    <property type="molecule type" value="Genomic_DNA"/>
</dbReference>
<keyword evidence="2" id="KW-1185">Reference proteome</keyword>
<dbReference type="HOGENOM" id="CLU_3299060_0_0_1"/>
<dbReference type="Ensembl" id="ENSCINT00000035962.1">
    <property type="protein sequence ID" value="ENSCINP00000035962.1"/>
    <property type="gene ID" value="ENSCING00000022656.1"/>
</dbReference>
<reference evidence="2" key="1">
    <citation type="journal article" date="2002" name="Science">
        <title>The draft genome of Ciona intestinalis: insights into chordate and vertebrate origins.</title>
        <authorList>
            <person name="Dehal P."/>
            <person name="Satou Y."/>
            <person name="Campbell R.K."/>
            <person name="Chapman J."/>
            <person name="Degnan B."/>
            <person name="De Tomaso A."/>
            <person name="Davidson B."/>
            <person name="Di Gregorio A."/>
            <person name="Gelpke M."/>
            <person name="Goodstein D.M."/>
            <person name="Harafuji N."/>
            <person name="Hastings K.E."/>
            <person name="Ho I."/>
            <person name="Hotta K."/>
            <person name="Huang W."/>
            <person name="Kawashima T."/>
            <person name="Lemaire P."/>
            <person name="Martinez D."/>
            <person name="Meinertzhagen I.A."/>
            <person name="Necula S."/>
            <person name="Nonaka M."/>
            <person name="Putnam N."/>
            <person name="Rash S."/>
            <person name="Saiga H."/>
            <person name="Satake M."/>
            <person name="Terry A."/>
            <person name="Yamada L."/>
            <person name="Wang H.G."/>
            <person name="Awazu S."/>
            <person name="Azumi K."/>
            <person name="Boore J."/>
            <person name="Branno M."/>
            <person name="Chin-Bow S."/>
            <person name="DeSantis R."/>
            <person name="Doyle S."/>
            <person name="Francino P."/>
            <person name="Keys D.N."/>
            <person name="Haga S."/>
            <person name="Hayashi H."/>
            <person name="Hino K."/>
            <person name="Imai K.S."/>
            <person name="Inaba K."/>
            <person name="Kano S."/>
            <person name="Kobayashi K."/>
            <person name="Kobayashi M."/>
            <person name="Lee B.I."/>
            <person name="Makabe K.W."/>
            <person name="Manohar C."/>
            <person name="Matassi G."/>
            <person name="Medina M."/>
            <person name="Mochizuki Y."/>
            <person name="Mount S."/>
            <person name="Morishita T."/>
            <person name="Miura S."/>
            <person name="Nakayama A."/>
            <person name="Nishizaka S."/>
            <person name="Nomoto H."/>
            <person name="Ohta F."/>
            <person name="Oishi K."/>
            <person name="Rigoutsos I."/>
            <person name="Sano M."/>
            <person name="Sasaki A."/>
            <person name="Sasakura Y."/>
            <person name="Shoguchi E."/>
            <person name="Shin-i T."/>
            <person name="Spagnuolo A."/>
            <person name="Stainier D."/>
            <person name="Suzuki M.M."/>
            <person name="Tassy O."/>
            <person name="Takatori N."/>
            <person name="Tokuoka M."/>
            <person name="Yagi K."/>
            <person name="Yoshizaki F."/>
            <person name="Wada S."/>
            <person name="Zhang C."/>
            <person name="Hyatt P.D."/>
            <person name="Larimer F."/>
            <person name="Detter C."/>
            <person name="Doggett N."/>
            <person name="Glavina T."/>
            <person name="Hawkins T."/>
            <person name="Richardson P."/>
            <person name="Lucas S."/>
            <person name="Kohara Y."/>
            <person name="Levine M."/>
            <person name="Satoh N."/>
            <person name="Rokhsar D.S."/>
        </authorList>
    </citation>
    <scope>NUCLEOTIDE SEQUENCE [LARGE SCALE GENOMIC DNA]</scope>
</reference>
<reference evidence="1" key="3">
    <citation type="submission" date="2025-08" db="UniProtKB">
        <authorList>
            <consortium name="Ensembl"/>
        </authorList>
    </citation>
    <scope>IDENTIFICATION</scope>
</reference>
<protein>
    <submittedName>
        <fullName evidence="1">Uncharacterized protein</fullName>
    </submittedName>
</protein>
<accession>H2Y227</accession>
<reference evidence="1" key="2">
    <citation type="journal article" date="2008" name="Genome Biol.">
        <title>Improved genome assembly and evidence-based global gene model set for the chordate Ciona intestinalis: new insight into intron and operon populations.</title>
        <authorList>
            <person name="Satou Y."/>
            <person name="Mineta K."/>
            <person name="Ogasawara M."/>
            <person name="Sasakura Y."/>
            <person name="Shoguchi E."/>
            <person name="Ueno K."/>
            <person name="Yamada L."/>
            <person name="Matsumoto J."/>
            <person name="Wasserscheid J."/>
            <person name="Dewar K."/>
            <person name="Wiley G.B."/>
            <person name="Macmil S.L."/>
            <person name="Roe B.A."/>
            <person name="Zeller R.W."/>
            <person name="Hastings K.E."/>
            <person name="Lemaire P."/>
            <person name="Lindquist E."/>
            <person name="Endo T."/>
            <person name="Hotta K."/>
            <person name="Inaba K."/>
        </authorList>
    </citation>
    <scope>NUCLEOTIDE SEQUENCE [LARGE SCALE GENOMIC DNA]</scope>
    <source>
        <strain evidence="1">wild type</strain>
    </source>
</reference>
<dbReference type="Proteomes" id="UP000008144">
    <property type="component" value="Chromosome 2"/>
</dbReference>
<dbReference type="AlphaFoldDB" id="H2Y227"/>
<evidence type="ECO:0000313" key="1">
    <source>
        <dbReference type="Ensembl" id="ENSCINP00000035962.1"/>
    </source>
</evidence>
<proteinExistence type="predicted"/>
<sequence>MTRSVRIRYARYHSTTMWEDSSHSNQPTTFIFALFYHKYI</sequence>
<dbReference type="InParanoid" id="H2Y227"/>
<reference evidence="1" key="4">
    <citation type="submission" date="2025-09" db="UniProtKB">
        <authorList>
            <consortium name="Ensembl"/>
        </authorList>
    </citation>
    <scope>IDENTIFICATION</scope>
</reference>
<organism evidence="1 2">
    <name type="scientific">Ciona intestinalis</name>
    <name type="common">Transparent sea squirt</name>
    <name type="synonym">Ascidia intestinalis</name>
    <dbReference type="NCBI Taxonomy" id="7719"/>
    <lineage>
        <taxon>Eukaryota</taxon>
        <taxon>Metazoa</taxon>
        <taxon>Chordata</taxon>
        <taxon>Tunicata</taxon>
        <taxon>Ascidiacea</taxon>
        <taxon>Phlebobranchia</taxon>
        <taxon>Cionidae</taxon>
        <taxon>Ciona</taxon>
    </lineage>
</organism>
<evidence type="ECO:0000313" key="2">
    <source>
        <dbReference type="Proteomes" id="UP000008144"/>
    </source>
</evidence>